<dbReference type="RefSeq" id="WP_080810083.1">
    <property type="nucleotide sequence ID" value="NZ_LT828585.1"/>
</dbReference>
<sequence>MEENKTEPENEEKDRTSWHRLLGLMMTPLFEKLGCEVTVEVDLSFKKQLLDLVVVRKHSSVLFDDVNPDYYEGFENLNEHNLISFKSFREVFNMAALEEFYGHFTNYKKMKTLNDENNINLYAVTNRFPETLFNRFKTTKLVECVKKNRVYDLKVLTPVRVIITKNSNHPILVNIRFNF</sequence>
<dbReference type="Proteomes" id="UP000191931">
    <property type="component" value="Unassembled WGS sequence"/>
</dbReference>
<name>A0A1W1HFF3_9BACT</name>
<proteinExistence type="predicted"/>
<evidence type="ECO:0000313" key="2">
    <source>
        <dbReference type="Proteomes" id="UP000191931"/>
    </source>
</evidence>
<dbReference type="EMBL" id="FWEV01000206">
    <property type="protein sequence ID" value="SLM31200.1"/>
    <property type="molecule type" value="Genomic_DNA"/>
</dbReference>
<gene>
    <name evidence="1" type="ORF">MTBBW1_2840001</name>
</gene>
<protein>
    <submittedName>
        <fullName evidence="1">Uncharacterized protein</fullName>
    </submittedName>
</protein>
<organism evidence="1 2">
    <name type="scientific">Desulfamplus magnetovallimortis</name>
    <dbReference type="NCBI Taxonomy" id="1246637"/>
    <lineage>
        <taxon>Bacteria</taxon>
        <taxon>Pseudomonadati</taxon>
        <taxon>Thermodesulfobacteriota</taxon>
        <taxon>Desulfobacteria</taxon>
        <taxon>Desulfobacterales</taxon>
        <taxon>Desulfobacteraceae</taxon>
        <taxon>Desulfamplus</taxon>
    </lineage>
</organism>
<reference evidence="1 2" key="1">
    <citation type="submission" date="2017-03" db="EMBL/GenBank/DDBJ databases">
        <authorList>
            <person name="Afonso C.L."/>
            <person name="Miller P.J."/>
            <person name="Scott M.A."/>
            <person name="Spackman E."/>
            <person name="Goraichik I."/>
            <person name="Dimitrov K.M."/>
            <person name="Suarez D.L."/>
            <person name="Swayne D.E."/>
        </authorList>
    </citation>
    <scope>NUCLEOTIDE SEQUENCE [LARGE SCALE GENOMIC DNA]</scope>
    <source>
        <strain evidence="1">PRJEB14757</strain>
    </source>
</reference>
<dbReference type="OrthoDB" id="5759645at2"/>
<accession>A0A1W1HFF3</accession>
<dbReference type="AlphaFoldDB" id="A0A1W1HFF3"/>
<keyword evidence="2" id="KW-1185">Reference proteome</keyword>
<evidence type="ECO:0000313" key="1">
    <source>
        <dbReference type="EMBL" id="SLM31200.1"/>
    </source>
</evidence>